<organism evidence="6">
    <name type="scientific">bioreactor metagenome</name>
    <dbReference type="NCBI Taxonomy" id="1076179"/>
    <lineage>
        <taxon>unclassified sequences</taxon>
        <taxon>metagenomes</taxon>
        <taxon>ecological metagenomes</taxon>
    </lineage>
</organism>
<proteinExistence type="inferred from homology"/>
<gene>
    <name evidence="6" type="primary">metH_56</name>
    <name evidence="6" type="ORF">SDC9_174570</name>
</gene>
<feature type="domain" description="B12-binding" evidence="4">
    <location>
        <begin position="89"/>
        <end position="212"/>
    </location>
</feature>
<comment type="similarity">
    <text evidence="1">Belongs to the methylamine corrinoid protein family.</text>
</comment>
<dbReference type="InterPro" id="IPR050554">
    <property type="entry name" value="Met_Synthase/Corrinoid"/>
</dbReference>
<dbReference type="EMBL" id="VSSQ01076924">
    <property type="protein sequence ID" value="MPN27143.1"/>
    <property type="molecule type" value="Genomic_DNA"/>
</dbReference>
<dbReference type="InterPro" id="IPR036594">
    <property type="entry name" value="Meth_synthase_dom"/>
</dbReference>
<reference evidence="6" key="1">
    <citation type="submission" date="2019-08" db="EMBL/GenBank/DDBJ databases">
        <authorList>
            <person name="Kucharzyk K."/>
            <person name="Murdoch R.W."/>
            <person name="Higgins S."/>
            <person name="Loffler F."/>
        </authorList>
    </citation>
    <scope>NUCLEOTIDE SEQUENCE</scope>
</reference>
<dbReference type="GO" id="GO:0008705">
    <property type="term" value="F:methionine synthase activity"/>
    <property type="evidence" value="ECO:0007669"/>
    <property type="project" value="UniProtKB-EC"/>
</dbReference>
<dbReference type="GO" id="GO:0046872">
    <property type="term" value="F:metal ion binding"/>
    <property type="evidence" value="ECO:0007669"/>
    <property type="project" value="UniProtKB-KW"/>
</dbReference>
<dbReference type="Pfam" id="PF02607">
    <property type="entry name" value="B12-binding_2"/>
    <property type="match status" value="1"/>
</dbReference>
<name>A0A645GU17_9ZZZZ</name>
<evidence type="ECO:0000256" key="1">
    <source>
        <dbReference type="ARBA" id="ARBA00010854"/>
    </source>
</evidence>
<dbReference type="SMART" id="SM01018">
    <property type="entry name" value="B12-binding_2"/>
    <property type="match status" value="1"/>
</dbReference>
<keyword evidence="6" id="KW-0808">Transferase</keyword>
<dbReference type="PROSITE" id="PS51332">
    <property type="entry name" value="B12_BINDING"/>
    <property type="match status" value="1"/>
</dbReference>
<dbReference type="FunFam" id="3.40.50.280:FF:000003">
    <property type="entry name" value="Dimethylamine methyltransferase corrinoid protein"/>
    <property type="match status" value="1"/>
</dbReference>
<dbReference type="GO" id="GO:0031419">
    <property type="term" value="F:cobalamin binding"/>
    <property type="evidence" value="ECO:0007669"/>
    <property type="project" value="InterPro"/>
</dbReference>
<keyword evidence="2" id="KW-0479">Metal-binding</keyword>
<dbReference type="GO" id="GO:0005829">
    <property type="term" value="C:cytosol"/>
    <property type="evidence" value="ECO:0007669"/>
    <property type="project" value="TreeGrafter"/>
</dbReference>
<feature type="domain" description="B12-binding N-terminal" evidence="5">
    <location>
        <begin position="1"/>
        <end position="88"/>
    </location>
</feature>
<evidence type="ECO:0000313" key="6">
    <source>
        <dbReference type="EMBL" id="MPN27143.1"/>
    </source>
</evidence>
<dbReference type="PANTHER" id="PTHR45833:SF1">
    <property type="entry name" value="METHIONINE SYNTHASE"/>
    <property type="match status" value="1"/>
</dbReference>
<evidence type="ECO:0000256" key="3">
    <source>
        <dbReference type="ARBA" id="ARBA00023285"/>
    </source>
</evidence>
<evidence type="ECO:0000256" key="2">
    <source>
        <dbReference type="ARBA" id="ARBA00022723"/>
    </source>
</evidence>
<dbReference type="InterPro" id="IPR036724">
    <property type="entry name" value="Cobalamin-bd_sf"/>
</dbReference>
<evidence type="ECO:0000259" key="5">
    <source>
        <dbReference type="PROSITE" id="PS51337"/>
    </source>
</evidence>
<sequence length="212" mass="22544">MENLEQLHEAILTGNLKQAVEVTTQAIAQGVDPQLLISDYMSKAMEEIGGRFEAGKAFVPELLMSARAMKGALEIIKPILSAKGSTTNLGKVVIGTVKGDLHDIGKNLVASMLEGCGFEVINLGVDISSEKFVEAVRENKANIICMSALLTTTMTYMKEVIGALEKSGLRDEVKVMIGGAPINQNYASEIGADGYSSNANAAVVLAKQLLEK</sequence>
<dbReference type="GO" id="GO:0032259">
    <property type="term" value="P:methylation"/>
    <property type="evidence" value="ECO:0007669"/>
    <property type="project" value="UniProtKB-KW"/>
</dbReference>
<dbReference type="EC" id="2.1.1.13" evidence="6"/>
<dbReference type="InterPro" id="IPR006158">
    <property type="entry name" value="Cobalamin-bd"/>
</dbReference>
<dbReference type="SUPFAM" id="SSF52242">
    <property type="entry name" value="Cobalamin (vitamin B12)-binding domain"/>
    <property type="match status" value="1"/>
</dbReference>
<keyword evidence="6" id="KW-0489">Methyltransferase</keyword>
<dbReference type="AlphaFoldDB" id="A0A645GU17"/>
<dbReference type="SUPFAM" id="SSF47644">
    <property type="entry name" value="Methionine synthase domain"/>
    <property type="match status" value="1"/>
</dbReference>
<protein>
    <submittedName>
        <fullName evidence="6">Methionine synthase</fullName>
        <ecNumber evidence="6">2.1.1.13</ecNumber>
    </submittedName>
</protein>
<dbReference type="Pfam" id="PF02310">
    <property type="entry name" value="B12-binding"/>
    <property type="match status" value="1"/>
</dbReference>
<dbReference type="PANTHER" id="PTHR45833">
    <property type="entry name" value="METHIONINE SYNTHASE"/>
    <property type="match status" value="1"/>
</dbReference>
<accession>A0A645GU17</accession>
<dbReference type="GO" id="GO:0046653">
    <property type="term" value="P:tetrahydrofolate metabolic process"/>
    <property type="evidence" value="ECO:0007669"/>
    <property type="project" value="TreeGrafter"/>
</dbReference>
<dbReference type="CDD" id="cd02070">
    <property type="entry name" value="corrinoid_protein_B12-BD"/>
    <property type="match status" value="1"/>
</dbReference>
<dbReference type="InterPro" id="IPR003759">
    <property type="entry name" value="Cbl-bd_cap"/>
</dbReference>
<comment type="caution">
    <text evidence="6">The sequence shown here is derived from an EMBL/GenBank/DDBJ whole genome shotgun (WGS) entry which is preliminary data.</text>
</comment>
<dbReference type="Gene3D" id="3.40.50.280">
    <property type="entry name" value="Cobalamin-binding domain"/>
    <property type="match status" value="1"/>
</dbReference>
<dbReference type="Gene3D" id="1.10.1240.10">
    <property type="entry name" value="Methionine synthase domain"/>
    <property type="match status" value="1"/>
</dbReference>
<keyword evidence="3" id="KW-0170">Cobalt</keyword>
<dbReference type="GO" id="GO:0050667">
    <property type="term" value="P:homocysteine metabolic process"/>
    <property type="evidence" value="ECO:0007669"/>
    <property type="project" value="TreeGrafter"/>
</dbReference>
<dbReference type="PROSITE" id="PS51337">
    <property type="entry name" value="B12_BINDING_NTER"/>
    <property type="match status" value="1"/>
</dbReference>
<evidence type="ECO:0000259" key="4">
    <source>
        <dbReference type="PROSITE" id="PS51332"/>
    </source>
</evidence>